<dbReference type="RefSeq" id="WP_035939441.1">
    <property type="nucleotide sequence ID" value="NZ_CADFFX010000001.1"/>
</dbReference>
<gene>
    <name evidence="1" type="ORF">BG61_16770</name>
</gene>
<protein>
    <recommendedName>
        <fullName evidence="3">DUF2184 domain-containing protein</fullName>
    </recommendedName>
</protein>
<comment type="caution">
    <text evidence="1">The sequence shown here is derived from an EMBL/GenBank/DDBJ whole genome shotgun (WGS) entry which is preliminary data.</text>
</comment>
<evidence type="ECO:0000313" key="2">
    <source>
        <dbReference type="Proteomes" id="UP000027466"/>
    </source>
</evidence>
<dbReference type="Proteomes" id="UP000027466">
    <property type="component" value="Unassembled WGS sequence"/>
</dbReference>
<organism evidence="1 2">
    <name type="scientific">Caballeronia glathei</name>
    <dbReference type="NCBI Taxonomy" id="60547"/>
    <lineage>
        <taxon>Bacteria</taxon>
        <taxon>Pseudomonadati</taxon>
        <taxon>Pseudomonadota</taxon>
        <taxon>Betaproteobacteria</taxon>
        <taxon>Burkholderiales</taxon>
        <taxon>Burkholderiaceae</taxon>
        <taxon>Caballeronia</taxon>
    </lineage>
</organism>
<accession>A0A069PM94</accession>
<reference evidence="1 2" key="1">
    <citation type="submission" date="2014-03" db="EMBL/GenBank/DDBJ databases">
        <title>Draft Genome Sequences of Four Burkholderia Strains.</title>
        <authorList>
            <person name="Liu X.Y."/>
            <person name="Li C.X."/>
            <person name="Xu J.H."/>
        </authorList>
    </citation>
    <scope>NUCLEOTIDE SEQUENCE [LARGE SCALE GENOMIC DNA]</scope>
    <source>
        <strain evidence="1 2">DSM 50014</strain>
    </source>
</reference>
<dbReference type="EMBL" id="JFHC01000026">
    <property type="protein sequence ID" value="KDR41547.1"/>
    <property type="molecule type" value="Genomic_DNA"/>
</dbReference>
<evidence type="ECO:0008006" key="3">
    <source>
        <dbReference type="Google" id="ProtNLM"/>
    </source>
</evidence>
<keyword evidence="2" id="KW-1185">Reference proteome</keyword>
<evidence type="ECO:0000313" key="1">
    <source>
        <dbReference type="EMBL" id="KDR41547.1"/>
    </source>
</evidence>
<dbReference type="AlphaFoldDB" id="A0A069PM94"/>
<sequence>MANIVPAQIRVSPSYVVPELLLQYQQASGAFETIATGDPLVRLGEDDLAVYIKRLDLRTEVQVGQFAANQLPSCTIVYNEISTPTYMIRSRAEYDHHDTAALGRVGASTVEAHRLAMRQGTFQQQRNLLLYGANPLNGEGLLNTNGATALNLPADMNGNTTVSTYDNGAFAFFMLQQIGAIKVRTMQMGMPARFSVVMPQRILESISYQGIVQLTQFQREGAGSKSVRGLVDDVLEWNEDEITWGADDTLVGKGAGGTDMIVISMPEVKKPKANKINTNVFAELTPGLEACSLQLVDRAAPTEIIAPLPAGAVDVVSELRSTSGWAARPEALTLISAGF</sequence>
<name>A0A069PM94_9BURK</name>
<proteinExistence type="predicted"/>
<dbReference type="STRING" id="60547.GCA_000751215_06347"/>